<feature type="region of interest" description="Disordered" evidence="1">
    <location>
        <begin position="264"/>
        <end position="288"/>
    </location>
</feature>
<dbReference type="InterPro" id="IPR015020">
    <property type="entry name" value="Rv2525c-like_Glyco_Hydro-like"/>
</dbReference>
<accession>A0ABN0AGX5</accession>
<name>A0ABN0AGX5_CORAM</name>
<gene>
    <name evidence="3" type="ORF">HMPREF0281_00811</name>
</gene>
<proteinExistence type="predicted"/>
<feature type="domain" description="Rv2525c-like glycoside hydrolase-like" evidence="2">
    <location>
        <begin position="77"/>
        <end position="257"/>
    </location>
</feature>
<dbReference type="InterPro" id="IPR017853">
    <property type="entry name" value="GH"/>
</dbReference>
<dbReference type="EMBL" id="ADNS01000004">
    <property type="protein sequence ID" value="EFG82103.1"/>
    <property type="molecule type" value="Genomic_DNA"/>
</dbReference>
<keyword evidence="4" id="KW-1185">Reference proteome</keyword>
<dbReference type="SUPFAM" id="SSF51445">
    <property type="entry name" value="(Trans)glycosidases"/>
    <property type="match status" value="1"/>
</dbReference>
<reference evidence="3 4" key="1">
    <citation type="submission" date="2010-04" db="EMBL/GenBank/DDBJ databases">
        <authorList>
            <person name="Weinstock G."/>
            <person name="Sodergren E."/>
            <person name="Clifton S."/>
            <person name="Fulton L."/>
            <person name="Fulton B."/>
            <person name="Courtney L."/>
            <person name="Fronick C."/>
            <person name="Harrison M."/>
            <person name="Strong C."/>
            <person name="Farmer C."/>
            <person name="Delahaunty K."/>
            <person name="Markovic C."/>
            <person name="Hall O."/>
            <person name="Minx P."/>
            <person name="Tomlinson C."/>
            <person name="Mitreva M."/>
            <person name="Hou S."/>
            <person name="Wollam A."/>
            <person name="Pepin K.H."/>
            <person name="Johnson M."/>
            <person name="Bhonagiri V."/>
            <person name="Zhang X."/>
            <person name="Suruliraj S."/>
            <person name="Warren W."/>
            <person name="Chinwalla A."/>
            <person name="Mardis E.R."/>
            <person name="Wilson R.K."/>
        </authorList>
    </citation>
    <scope>NUCLEOTIDE SEQUENCE [LARGE SCALE GENOMIC DNA]</scope>
    <source>
        <strain evidence="3 4">DSM 20306</strain>
    </source>
</reference>
<sequence length="331" mass="34503">MPVHYWCLVRSLFVSGNEASKGAGQYSRRNVIKAGAFAAAAGILAIGVGTVTASRASALGPVLGTVVDYSAGVPGASALKAAGHIGAVRYVSQKRPGAEWMAGKPVTRQETEAMSAQGLATASVYQFGRADTADWKKGAAGAAIHAPQAIAIHHAAGGPTGRPIYVAIDDNPTRQQYDAQIKPYLLAFQTALRAAGYSTGVYGNYNVIEWASNDGIGSFYWMHDWGSGGKIHPRTTIHQLPQSKQRTIDGVVVDINNVYAQDWGQWKPGQTGGTPSQGNSGNTSPQQATADLLNGLSSAVPGVDTSGSSVTPEQIDQAGKLAQQLGGMINR</sequence>
<organism evidence="3 4">
    <name type="scientific">Corynebacterium ammoniagenes DSM 20306</name>
    <dbReference type="NCBI Taxonomy" id="649754"/>
    <lineage>
        <taxon>Bacteria</taxon>
        <taxon>Bacillati</taxon>
        <taxon>Actinomycetota</taxon>
        <taxon>Actinomycetes</taxon>
        <taxon>Mycobacteriales</taxon>
        <taxon>Corynebacteriaceae</taxon>
        <taxon>Corynebacterium</taxon>
    </lineage>
</organism>
<comment type="caution">
    <text evidence="3">The sequence shown here is derived from an EMBL/GenBank/DDBJ whole genome shotgun (WGS) entry which is preliminary data.</text>
</comment>
<evidence type="ECO:0000313" key="3">
    <source>
        <dbReference type="EMBL" id="EFG82103.1"/>
    </source>
</evidence>
<dbReference type="Gene3D" id="3.20.20.80">
    <property type="entry name" value="Glycosidases"/>
    <property type="match status" value="1"/>
</dbReference>
<dbReference type="Pfam" id="PF08924">
    <property type="entry name" value="Rv2525c_GlyHyd-like"/>
    <property type="match status" value="1"/>
</dbReference>
<protein>
    <submittedName>
        <fullName evidence="3">Tat pathway signal sequence domain protein</fullName>
    </submittedName>
</protein>
<evidence type="ECO:0000313" key="4">
    <source>
        <dbReference type="Proteomes" id="UP000006015"/>
    </source>
</evidence>
<dbReference type="Proteomes" id="UP000006015">
    <property type="component" value="Unassembled WGS sequence"/>
</dbReference>
<feature type="compositionally biased region" description="Polar residues" evidence="1">
    <location>
        <begin position="273"/>
        <end position="288"/>
    </location>
</feature>
<evidence type="ECO:0000256" key="1">
    <source>
        <dbReference type="SAM" id="MobiDB-lite"/>
    </source>
</evidence>
<evidence type="ECO:0000259" key="2">
    <source>
        <dbReference type="Pfam" id="PF08924"/>
    </source>
</evidence>